<gene>
    <name evidence="2" type="ORF">QFW80_17165</name>
</gene>
<name>A0ABT6JQL0_9GAMM</name>
<comment type="caution">
    <text evidence="2">The sequence shown here is derived from an EMBL/GenBank/DDBJ whole genome shotgun (WGS) entry which is preliminary data.</text>
</comment>
<evidence type="ECO:0000313" key="2">
    <source>
        <dbReference type="EMBL" id="MDH5832251.1"/>
    </source>
</evidence>
<proteinExistence type="predicted"/>
<accession>A0ABT6JQL0</accession>
<dbReference type="EMBL" id="JARXRN010000029">
    <property type="protein sequence ID" value="MDH5832251.1"/>
    <property type="molecule type" value="Genomic_DNA"/>
</dbReference>
<evidence type="ECO:0000313" key="3">
    <source>
        <dbReference type="Proteomes" id="UP001156831"/>
    </source>
</evidence>
<evidence type="ECO:0000256" key="1">
    <source>
        <dbReference type="SAM" id="MobiDB-lite"/>
    </source>
</evidence>
<dbReference type="Proteomes" id="UP001156831">
    <property type="component" value="Unassembled WGS sequence"/>
</dbReference>
<keyword evidence="3" id="KW-1185">Reference proteome</keyword>
<dbReference type="RefSeq" id="WP_280603321.1">
    <property type="nucleotide sequence ID" value="NZ_JARXRN010000029.1"/>
</dbReference>
<sequence length="215" mass="23954">MALRRVAVAGLLLGALGWWYSPYSPRQPDAPAAASGTTLACPPPAGRDPADGPLQTDVPRGLVPFRLEAGTLTPLAGFRIDARVLSREDYRLGREAAFSPTDLALGWERMREEAVLERLQIRQSSRWYHYRWAGDPPLPLEELVRSSANMHIIPADAAAARSLRRVRTDDRVRIRGWLVEADTGDGWRWRSSLRRDDRGNGACELVYACSIEVLP</sequence>
<protein>
    <submittedName>
        <fullName evidence="2">Uncharacterized protein</fullName>
    </submittedName>
</protein>
<organism evidence="2 3">
    <name type="scientific">Luteimonas rhizosphaericola</name>
    <dbReference type="NCBI Taxonomy" id="3042024"/>
    <lineage>
        <taxon>Bacteria</taxon>
        <taxon>Pseudomonadati</taxon>
        <taxon>Pseudomonadota</taxon>
        <taxon>Gammaproteobacteria</taxon>
        <taxon>Lysobacterales</taxon>
        <taxon>Lysobacteraceae</taxon>
        <taxon>Luteimonas</taxon>
    </lineage>
</organism>
<reference evidence="2 3" key="1">
    <citation type="submission" date="2023-04" db="EMBL/GenBank/DDBJ databases">
        <title>Luteimonas sp. M1R5S18.</title>
        <authorList>
            <person name="Sun J.-Q."/>
        </authorList>
    </citation>
    <scope>NUCLEOTIDE SEQUENCE [LARGE SCALE GENOMIC DNA]</scope>
    <source>
        <strain evidence="2 3">M1R5S18</strain>
    </source>
</reference>
<feature type="region of interest" description="Disordered" evidence="1">
    <location>
        <begin position="30"/>
        <end position="55"/>
    </location>
</feature>